<name>A0ACB9PV68_BAUVA</name>
<accession>A0ACB9PV68</accession>
<comment type="caution">
    <text evidence="1">The sequence shown here is derived from an EMBL/GenBank/DDBJ whole genome shotgun (WGS) entry which is preliminary data.</text>
</comment>
<dbReference type="EMBL" id="CM039428">
    <property type="protein sequence ID" value="KAI4351692.1"/>
    <property type="molecule type" value="Genomic_DNA"/>
</dbReference>
<evidence type="ECO:0000313" key="2">
    <source>
        <dbReference type="Proteomes" id="UP000828941"/>
    </source>
</evidence>
<dbReference type="Proteomes" id="UP000828941">
    <property type="component" value="Chromosome 3"/>
</dbReference>
<proteinExistence type="predicted"/>
<reference evidence="1 2" key="1">
    <citation type="journal article" date="2022" name="DNA Res.">
        <title>Chromosomal-level genome assembly of the orchid tree Bauhinia variegata (Leguminosae; Cercidoideae) supports the allotetraploid origin hypothesis of Bauhinia.</title>
        <authorList>
            <person name="Zhong Y."/>
            <person name="Chen Y."/>
            <person name="Zheng D."/>
            <person name="Pang J."/>
            <person name="Liu Y."/>
            <person name="Luo S."/>
            <person name="Meng S."/>
            <person name="Qian L."/>
            <person name="Wei D."/>
            <person name="Dai S."/>
            <person name="Zhou R."/>
        </authorList>
    </citation>
    <scope>NUCLEOTIDE SEQUENCE [LARGE SCALE GENOMIC DNA]</scope>
    <source>
        <strain evidence="1">BV-YZ2020</strain>
    </source>
</reference>
<organism evidence="1 2">
    <name type="scientific">Bauhinia variegata</name>
    <name type="common">Purple orchid tree</name>
    <name type="synonym">Phanera variegata</name>
    <dbReference type="NCBI Taxonomy" id="167791"/>
    <lineage>
        <taxon>Eukaryota</taxon>
        <taxon>Viridiplantae</taxon>
        <taxon>Streptophyta</taxon>
        <taxon>Embryophyta</taxon>
        <taxon>Tracheophyta</taxon>
        <taxon>Spermatophyta</taxon>
        <taxon>Magnoliopsida</taxon>
        <taxon>eudicotyledons</taxon>
        <taxon>Gunneridae</taxon>
        <taxon>Pentapetalae</taxon>
        <taxon>rosids</taxon>
        <taxon>fabids</taxon>
        <taxon>Fabales</taxon>
        <taxon>Fabaceae</taxon>
        <taxon>Cercidoideae</taxon>
        <taxon>Cercideae</taxon>
        <taxon>Bauhiniinae</taxon>
        <taxon>Bauhinia</taxon>
    </lineage>
</organism>
<protein>
    <submittedName>
        <fullName evidence="1">Uncharacterized protein</fullName>
    </submittedName>
</protein>
<sequence>MEFWVSNEQTITNASNKSSRNKSDGRKQEHFYRGKKKTEKKRKVKDYCEGSSFRKATSNKYSLCIYQGKRIPVVGLYWHLNFLTSALKFEDDSLLPTVNQPARILWSSPNNSSLLLPRAKCSIIRYISSGFCVEPAIYEQQIEKQLIS</sequence>
<gene>
    <name evidence="1" type="ORF">L6164_006027</name>
</gene>
<evidence type="ECO:0000313" key="1">
    <source>
        <dbReference type="EMBL" id="KAI4351692.1"/>
    </source>
</evidence>
<keyword evidence="2" id="KW-1185">Reference proteome</keyword>